<evidence type="ECO:0000256" key="3">
    <source>
        <dbReference type="ARBA" id="ARBA00023315"/>
    </source>
</evidence>
<evidence type="ECO:0000313" key="5">
    <source>
        <dbReference type="Proteomes" id="UP000238479"/>
    </source>
</evidence>
<dbReference type="GO" id="GO:0004026">
    <property type="term" value="F:alcohol O-acetyltransferase activity"/>
    <property type="evidence" value="ECO:0007669"/>
    <property type="project" value="UniProtKB-EC"/>
</dbReference>
<comment type="caution">
    <text evidence="4">The sequence shown here is derived from an EMBL/GenBank/DDBJ whole genome shotgun (WGS) entry which is preliminary data.</text>
</comment>
<accession>A0A2P6SJ61</accession>
<dbReference type="EMBL" id="PDCK01000039">
    <property type="protein sequence ID" value="PRQ58721.1"/>
    <property type="molecule type" value="Genomic_DNA"/>
</dbReference>
<keyword evidence="5" id="KW-1185">Reference proteome</keyword>
<comment type="similarity">
    <text evidence="1">Belongs to the plant acyltransferase family.</text>
</comment>
<dbReference type="OrthoDB" id="671439at2759"/>
<evidence type="ECO:0000256" key="1">
    <source>
        <dbReference type="ARBA" id="ARBA00009861"/>
    </source>
</evidence>
<reference evidence="4 5" key="1">
    <citation type="journal article" date="2018" name="Nat. Genet.">
        <title>The Rosa genome provides new insights in the design of modern roses.</title>
        <authorList>
            <person name="Bendahmane M."/>
        </authorList>
    </citation>
    <scope>NUCLEOTIDE SEQUENCE [LARGE SCALE GENOMIC DNA]</scope>
    <source>
        <strain evidence="5">cv. Old Blush</strain>
    </source>
</reference>
<dbReference type="PANTHER" id="PTHR31623:SF20">
    <property type="entry name" value="VINORINE SYNTHASE-LIKE"/>
    <property type="match status" value="1"/>
</dbReference>
<dbReference type="PANTHER" id="PTHR31623">
    <property type="entry name" value="F21J9.9"/>
    <property type="match status" value="1"/>
</dbReference>
<gene>
    <name evidence="4" type="ORF">RchiOBHm_Chr1g0362381</name>
</gene>
<organism evidence="4 5">
    <name type="scientific">Rosa chinensis</name>
    <name type="common">China rose</name>
    <dbReference type="NCBI Taxonomy" id="74649"/>
    <lineage>
        <taxon>Eukaryota</taxon>
        <taxon>Viridiplantae</taxon>
        <taxon>Streptophyta</taxon>
        <taxon>Embryophyta</taxon>
        <taxon>Tracheophyta</taxon>
        <taxon>Spermatophyta</taxon>
        <taxon>Magnoliopsida</taxon>
        <taxon>eudicotyledons</taxon>
        <taxon>Gunneridae</taxon>
        <taxon>Pentapetalae</taxon>
        <taxon>rosids</taxon>
        <taxon>fabids</taxon>
        <taxon>Rosales</taxon>
        <taxon>Rosaceae</taxon>
        <taxon>Rosoideae</taxon>
        <taxon>Rosoideae incertae sedis</taxon>
        <taxon>Rosa</taxon>
    </lineage>
</organism>
<dbReference type="STRING" id="74649.A0A2P6SJ61"/>
<dbReference type="Gene3D" id="3.30.559.10">
    <property type="entry name" value="Chloramphenicol acetyltransferase-like domain"/>
    <property type="match status" value="2"/>
</dbReference>
<name>A0A2P6SJ61_ROSCH</name>
<dbReference type="Gramene" id="PRQ58721">
    <property type="protein sequence ID" value="PRQ58721"/>
    <property type="gene ID" value="RchiOBHm_Chr1g0362381"/>
</dbReference>
<protein>
    <submittedName>
        <fullName evidence="4">Putative alcohol O-acetyltransferase</fullName>
        <ecNumber evidence="4">2.3.1.84</ecNumber>
    </submittedName>
</protein>
<sequence>MEITIISRYTAKPSSSSLQHLKPHKLSLFDQLTPATYAPFVLFYPNSSLTTNLSQTLVHLKTSLCETLTLYYPFSGRTKNNLYIYDFDAGVPYLEARVNCRLLEFLKFQETQLLNDLLPVLPFRKETDHSDLLPLLACQINVFACGGLAISVSVSHKIFDGDTGDAFLKTWASIFRGARDDIVHPNLSQASLFFPPRDPLPQNYLDLMDSLWFKGSNYVSKRFVFDAKSIATLRARSTSENVPKPTRVEILTSFIWKHAMAASRALSSGTSPKTSIVVHAVNMRQRMNSQMRPDTVMIGNLFWWAVAAADASEADAHDLRDLVNIIKESIKGFDSEYLESLQGEDGGFGTISEFCNQLEAMLSSETPDIYAFTSWASFFKQVDFGWGRPFWIGAMGKVGPAFRNLTVFVDRQWDRGIEAWVNLEENQMALLEKDPHFLAFASPNPGISSM</sequence>
<dbReference type="EC" id="2.3.1.84" evidence="4"/>
<evidence type="ECO:0000313" key="4">
    <source>
        <dbReference type="EMBL" id="PRQ58721.1"/>
    </source>
</evidence>
<dbReference type="InterPro" id="IPR023213">
    <property type="entry name" value="CAT-like_dom_sf"/>
</dbReference>
<dbReference type="Proteomes" id="UP000238479">
    <property type="component" value="Chromosome 1"/>
</dbReference>
<keyword evidence="2 4" id="KW-0808">Transferase</keyword>
<keyword evidence="3 4" id="KW-0012">Acyltransferase</keyword>
<dbReference type="OMA" id="FVWRTIC"/>
<proteinExistence type="inferred from homology"/>
<evidence type="ECO:0000256" key="2">
    <source>
        <dbReference type="ARBA" id="ARBA00022679"/>
    </source>
</evidence>
<dbReference type="Pfam" id="PF02458">
    <property type="entry name" value="Transferase"/>
    <property type="match status" value="1"/>
</dbReference>
<dbReference type="AlphaFoldDB" id="A0A2P6SJ61"/>